<comment type="caution">
    <text evidence="1">The sequence shown here is derived from an EMBL/GenBank/DDBJ whole genome shotgun (WGS) entry which is preliminary data.</text>
</comment>
<evidence type="ECO:0000313" key="2">
    <source>
        <dbReference type="Proteomes" id="UP001590951"/>
    </source>
</evidence>
<gene>
    <name evidence="1" type="ORF">ABVK25_006653</name>
</gene>
<accession>A0ABR4B7J9</accession>
<dbReference type="Proteomes" id="UP001590951">
    <property type="component" value="Unassembled WGS sequence"/>
</dbReference>
<dbReference type="EMBL" id="JBHFEH010000023">
    <property type="protein sequence ID" value="KAL2053016.1"/>
    <property type="molecule type" value="Genomic_DNA"/>
</dbReference>
<proteinExistence type="predicted"/>
<name>A0ABR4B7J9_9LECA</name>
<organism evidence="1 2">
    <name type="scientific">Lepraria finkii</name>
    <dbReference type="NCBI Taxonomy" id="1340010"/>
    <lineage>
        <taxon>Eukaryota</taxon>
        <taxon>Fungi</taxon>
        <taxon>Dikarya</taxon>
        <taxon>Ascomycota</taxon>
        <taxon>Pezizomycotina</taxon>
        <taxon>Lecanoromycetes</taxon>
        <taxon>OSLEUM clade</taxon>
        <taxon>Lecanoromycetidae</taxon>
        <taxon>Lecanorales</taxon>
        <taxon>Lecanorineae</taxon>
        <taxon>Stereocaulaceae</taxon>
        <taxon>Lepraria</taxon>
    </lineage>
</organism>
<protein>
    <submittedName>
        <fullName evidence="1">Uncharacterized protein</fullName>
    </submittedName>
</protein>
<keyword evidence="2" id="KW-1185">Reference proteome</keyword>
<reference evidence="1 2" key="1">
    <citation type="submission" date="2024-09" db="EMBL/GenBank/DDBJ databases">
        <title>Rethinking Asexuality: The Enigmatic Case of Functional Sexual Genes in Lepraria (Stereocaulaceae).</title>
        <authorList>
            <person name="Doellman M."/>
            <person name="Sun Y."/>
            <person name="Barcenas-Pena A."/>
            <person name="Lumbsch H.T."/>
            <person name="Grewe F."/>
        </authorList>
    </citation>
    <scope>NUCLEOTIDE SEQUENCE [LARGE SCALE GENOMIC DNA]</scope>
    <source>
        <strain evidence="1 2">Grewe 0041</strain>
    </source>
</reference>
<evidence type="ECO:0000313" key="1">
    <source>
        <dbReference type="EMBL" id="KAL2053016.1"/>
    </source>
</evidence>
<sequence length="102" mass="11359">MALLMAEHGIKVLLNDPSEDTVNGLLETAKEDGIQQDMLEKHLDYVDLCQNLGSPKVYTFAESSPCLLHLFSSGKGSLGGKTDFKRCWSLFFFYRMVPSAIV</sequence>